<dbReference type="GO" id="GO:0006152">
    <property type="term" value="P:purine nucleoside catabolic process"/>
    <property type="evidence" value="ECO:0007669"/>
    <property type="project" value="TreeGrafter"/>
</dbReference>
<dbReference type="Gene3D" id="3.90.245.10">
    <property type="entry name" value="Ribonucleoside hydrolase-like"/>
    <property type="match status" value="1"/>
</dbReference>
<dbReference type="InterPro" id="IPR001910">
    <property type="entry name" value="Inosine/uridine_hydrolase_dom"/>
</dbReference>
<reference evidence="7" key="1">
    <citation type="submission" date="2021-01" db="EMBL/GenBank/DDBJ databases">
        <authorList>
            <person name="Corre E."/>
            <person name="Pelletier E."/>
            <person name="Niang G."/>
            <person name="Scheremetjew M."/>
            <person name="Finn R."/>
            <person name="Kale V."/>
            <person name="Holt S."/>
            <person name="Cochrane G."/>
            <person name="Meng A."/>
            <person name="Brown T."/>
            <person name="Cohen L."/>
        </authorList>
    </citation>
    <scope>NUCLEOTIDE SEQUENCE</scope>
    <source>
        <strain evidence="7">CCMP3328</strain>
    </source>
</reference>
<dbReference type="PANTHER" id="PTHR12304">
    <property type="entry name" value="INOSINE-URIDINE PREFERRING NUCLEOSIDE HYDROLASE"/>
    <property type="match status" value="1"/>
</dbReference>
<evidence type="ECO:0000256" key="2">
    <source>
        <dbReference type="ARBA" id="ARBA00022801"/>
    </source>
</evidence>
<dbReference type="GO" id="GO:0008477">
    <property type="term" value="F:purine nucleosidase activity"/>
    <property type="evidence" value="ECO:0007669"/>
    <property type="project" value="TreeGrafter"/>
</dbReference>
<evidence type="ECO:0000256" key="1">
    <source>
        <dbReference type="ARBA" id="ARBA00009176"/>
    </source>
</evidence>
<dbReference type="EMBL" id="HBEF01003053">
    <property type="protein sequence ID" value="CAD8329836.1"/>
    <property type="molecule type" value="Transcribed_RNA"/>
</dbReference>
<dbReference type="Pfam" id="PF01156">
    <property type="entry name" value="IU_nuc_hydro"/>
    <property type="match status" value="1"/>
</dbReference>
<dbReference type="SUPFAM" id="SSF53590">
    <property type="entry name" value="Nucleoside hydrolase"/>
    <property type="match status" value="1"/>
</dbReference>
<evidence type="ECO:0000259" key="6">
    <source>
        <dbReference type="Pfam" id="PF01156"/>
    </source>
</evidence>
<keyword evidence="5" id="KW-0812">Transmembrane</keyword>
<dbReference type="InterPro" id="IPR036452">
    <property type="entry name" value="Ribo_hydro-like"/>
</dbReference>
<dbReference type="PANTHER" id="PTHR12304:SF4">
    <property type="entry name" value="URIDINE NUCLEOSIDASE"/>
    <property type="match status" value="1"/>
</dbReference>
<evidence type="ECO:0000256" key="5">
    <source>
        <dbReference type="SAM" id="Phobius"/>
    </source>
</evidence>
<feature type="region of interest" description="Disordered" evidence="4">
    <location>
        <begin position="402"/>
        <end position="423"/>
    </location>
</feature>
<evidence type="ECO:0000256" key="4">
    <source>
        <dbReference type="SAM" id="MobiDB-lite"/>
    </source>
</evidence>
<dbReference type="GO" id="GO:0005829">
    <property type="term" value="C:cytosol"/>
    <property type="evidence" value="ECO:0007669"/>
    <property type="project" value="TreeGrafter"/>
</dbReference>
<evidence type="ECO:0000313" key="7">
    <source>
        <dbReference type="EMBL" id="CAD8329836.1"/>
    </source>
</evidence>
<feature type="transmembrane region" description="Helical" evidence="5">
    <location>
        <begin position="487"/>
        <end position="507"/>
    </location>
</feature>
<keyword evidence="5" id="KW-1133">Transmembrane helix</keyword>
<name>A0A7R9WMZ2_9STRA</name>
<keyword evidence="2" id="KW-0378">Hydrolase</keyword>
<protein>
    <recommendedName>
        <fullName evidence="6">Inosine/uridine-preferring nucleoside hydrolase domain-containing protein</fullName>
    </recommendedName>
</protein>
<gene>
    <name evidence="7" type="ORF">CAUS1442_LOCUS1934</name>
</gene>
<organism evidence="7">
    <name type="scientific">Craspedostauros australis</name>
    <dbReference type="NCBI Taxonomy" id="1486917"/>
    <lineage>
        <taxon>Eukaryota</taxon>
        <taxon>Sar</taxon>
        <taxon>Stramenopiles</taxon>
        <taxon>Ochrophyta</taxon>
        <taxon>Bacillariophyta</taxon>
        <taxon>Bacillariophyceae</taxon>
        <taxon>Bacillariophycidae</taxon>
        <taxon>Naviculales</taxon>
        <taxon>Naviculaceae</taxon>
        <taxon>Craspedostauros</taxon>
    </lineage>
</organism>
<feature type="compositionally biased region" description="Low complexity" evidence="4">
    <location>
        <begin position="413"/>
        <end position="423"/>
    </location>
</feature>
<sequence length="526" mass="57951">MLPLRVFTPQIKPFSTSPTTPSRRPIVTLCRILLLHDMKLIIDTDPAGMIATGLDVDDDLAIIMAMNMHKMGAIHVLGMTICSGNTQLSFAMANAKELRRRMRLDAAVPVLAGAPWWPPFSSARRSDRNVSWTPTDASNFLVDTILQHAPNTVTIVCLGPLTNLATAMQQEPSIVGRIQRIVMMGGILRDDSKLDYNFRFDRTAAAHVLRQDVAKIIVPVETCVQAIFAKRSMHWVDALCDPNHDGGSSESQRRTSTDLAVCALQRRLSIQRSIMPMAVNPQYDVMQPKSAEYENGFILWDVVGLLALTSPELFGDWQYHRIHFLPESSNSTFGWNHPPRLNATRLDDVADGVRCVQGFETRGGHARGCGCDVSADRDIIDESKPYRTCESDFSFGALNTDRGSDDSESDLQSPATASSSSSLSASSNCEVQLDWADIVLVPRIIRNETDLLHEMHKFLAIPSGTRTTATSTDTAGSELSLLTSMGLLPHILTIVTTSVLLMMRLCFCVCKRSFPKSAKVRVSCGE</sequence>
<comment type="similarity">
    <text evidence="1">Belongs to the IUNH family.</text>
</comment>
<keyword evidence="5" id="KW-0472">Membrane</keyword>
<evidence type="ECO:0000256" key="3">
    <source>
        <dbReference type="ARBA" id="ARBA00023295"/>
    </source>
</evidence>
<dbReference type="AlphaFoldDB" id="A0A7R9WMZ2"/>
<feature type="domain" description="Inosine/uridine-preferring nucleoside hydrolase" evidence="6">
    <location>
        <begin position="40"/>
        <end position="351"/>
    </location>
</feature>
<dbReference type="InterPro" id="IPR023186">
    <property type="entry name" value="IUNH"/>
</dbReference>
<keyword evidence="3" id="KW-0326">Glycosidase</keyword>
<proteinExistence type="inferred from homology"/>
<accession>A0A7R9WMZ2</accession>